<sequence>MIMGKMRANKTFVYISLISGVSVIIKLPARKINPVSNKAIHHTFECLSRVVRRSIDFLTITGFAQDIRKNHTEAKMAIMMPITAINLINEKPDTTAFDWEIFMISNAKARIPQNIAPPK</sequence>
<proteinExistence type="predicted"/>
<accession>X1V7P3</accession>
<dbReference type="AlphaFoldDB" id="X1V7P3"/>
<evidence type="ECO:0000313" key="1">
    <source>
        <dbReference type="EMBL" id="GAJ01060.1"/>
    </source>
</evidence>
<comment type="caution">
    <text evidence="1">The sequence shown here is derived from an EMBL/GenBank/DDBJ whole genome shotgun (WGS) entry which is preliminary data.</text>
</comment>
<gene>
    <name evidence="1" type="ORF">S12H4_33809</name>
</gene>
<organism evidence="1">
    <name type="scientific">marine sediment metagenome</name>
    <dbReference type="NCBI Taxonomy" id="412755"/>
    <lineage>
        <taxon>unclassified sequences</taxon>
        <taxon>metagenomes</taxon>
        <taxon>ecological metagenomes</taxon>
    </lineage>
</organism>
<dbReference type="EMBL" id="BARW01019955">
    <property type="protein sequence ID" value="GAJ01060.1"/>
    <property type="molecule type" value="Genomic_DNA"/>
</dbReference>
<protein>
    <submittedName>
        <fullName evidence="1">Uncharacterized protein</fullName>
    </submittedName>
</protein>
<reference evidence="1" key="1">
    <citation type="journal article" date="2014" name="Front. Microbiol.">
        <title>High frequency of phylogenetically diverse reductive dehalogenase-homologous genes in deep subseafloor sedimentary metagenomes.</title>
        <authorList>
            <person name="Kawai M."/>
            <person name="Futagami T."/>
            <person name="Toyoda A."/>
            <person name="Takaki Y."/>
            <person name="Nishi S."/>
            <person name="Hori S."/>
            <person name="Arai W."/>
            <person name="Tsubouchi T."/>
            <person name="Morono Y."/>
            <person name="Uchiyama I."/>
            <person name="Ito T."/>
            <person name="Fujiyama A."/>
            <person name="Inagaki F."/>
            <person name="Takami H."/>
        </authorList>
    </citation>
    <scope>NUCLEOTIDE SEQUENCE</scope>
    <source>
        <strain evidence="1">Expedition CK06-06</strain>
    </source>
</reference>
<name>X1V7P3_9ZZZZ</name>